<dbReference type="EMBL" id="AZNH01000060">
    <property type="protein sequence ID" value="KID83393.1"/>
    <property type="molecule type" value="Genomic_DNA"/>
</dbReference>
<sequence>MVPSKTLFSFVAMLAATLAQENTPWKQAKNQLCFGRGGSGERCHYASDEGNLMSHIFPDEICIEGEINPKSWVDRIPECGRRVDGR</sequence>
<evidence type="ECO:0000313" key="3">
    <source>
        <dbReference type="Proteomes" id="UP000031192"/>
    </source>
</evidence>
<organism evidence="2 3">
    <name type="scientific">Metarhizium guizhouense (strain ARSEF 977)</name>
    <dbReference type="NCBI Taxonomy" id="1276136"/>
    <lineage>
        <taxon>Eukaryota</taxon>
        <taxon>Fungi</taxon>
        <taxon>Dikarya</taxon>
        <taxon>Ascomycota</taxon>
        <taxon>Pezizomycotina</taxon>
        <taxon>Sordariomycetes</taxon>
        <taxon>Hypocreomycetidae</taxon>
        <taxon>Hypocreales</taxon>
        <taxon>Clavicipitaceae</taxon>
        <taxon>Metarhizium</taxon>
    </lineage>
</organism>
<reference evidence="2 3" key="1">
    <citation type="journal article" date="2014" name="Proc. Natl. Acad. Sci. U.S.A.">
        <title>Trajectory and genomic determinants of fungal-pathogen speciation and host adaptation.</title>
        <authorList>
            <person name="Hu X."/>
            <person name="Xiao G."/>
            <person name="Zheng P."/>
            <person name="Shang Y."/>
            <person name="Su Y."/>
            <person name="Zhang X."/>
            <person name="Liu X."/>
            <person name="Zhan S."/>
            <person name="St Leger R.J."/>
            <person name="Wang C."/>
        </authorList>
    </citation>
    <scope>NUCLEOTIDE SEQUENCE [LARGE SCALE GENOMIC DNA]</scope>
    <source>
        <strain evidence="2 3">ARSEF 977</strain>
    </source>
</reference>
<keyword evidence="1" id="KW-0732">Signal</keyword>
<dbReference type="AlphaFoldDB" id="A0A0B4GLC3"/>
<feature type="chain" id="PRO_5002089596" evidence="1">
    <location>
        <begin position="20"/>
        <end position="86"/>
    </location>
</feature>
<dbReference type="Proteomes" id="UP000031192">
    <property type="component" value="Unassembled WGS sequence"/>
</dbReference>
<feature type="signal peptide" evidence="1">
    <location>
        <begin position="1"/>
        <end position="19"/>
    </location>
</feature>
<protein>
    <submittedName>
        <fullName evidence="2">Uncharacterized protein</fullName>
    </submittedName>
</protein>
<dbReference type="OrthoDB" id="10513382at2759"/>
<gene>
    <name evidence="2" type="ORF">MGU_09289</name>
</gene>
<keyword evidence="3" id="KW-1185">Reference proteome</keyword>
<proteinExistence type="predicted"/>
<comment type="caution">
    <text evidence="2">The sequence shown here is derived from an EMBL/GenBank/DDBJ whole genome shotgun (WGS) entry which is preliminary data.</text>
</comment>
<evidence type="ECO:0000256" key="1">
    <source>
        <dbReference type="SAM" id="SignalP"/>
    </source>
</evidence>
<name>A0A0B4GLC3_METGA</name>
<evidence type="ECO:0000313" key="2">
    <source>
        <dbReference type="EMBL" id="KID83393.1"/>
    </source>
</evidence>
<dbReference type="HOGENOM" id="CLU_2574371_0_0_1"/>
<accession>A0A0B4GLC3</accession>